<dbReference type="Gene3D" id="3.10.129.10">
    <property type="entry name" value="Hotdog Thioesterase"/>
    <property type="match status" value="1"/>
</dbReference>
<comment type="caution">
    <text evidence="2">The sequence shown here is derived from an EMBL/GenBank/DDBJ whole genome shotgun (WGS) entry which is preliminary data.</text>
</comment>
<evidence type="ECO:0000313" key="2">
    <source>
        <dbReference type="EMBL" id="PWI59078.1"/>
    </source>
</evidence>
<dbReference type="RefSeq" id="WP_109429159.1">
    <property type="nucleotide sequence ID" value="NZ_MPDK01000001.1"/>
</dbReference>
<organism evidence="2 3">
    <name type="scientific">Sulfoacidibacillus thermotolerans</name>
    <name type="common">Acidibacillus sulfuroxidans</name>
    <dbReference type="NCBI Taxonomy" id="1765684"/>
    <lineage>
        <taxon>Bacteria</taxon>
        <taxon>Bacillati</taxon>
        <taxon>Bacillota</taxon>
        <taxon>Bacilli</taxon>
        <taxon>Bacillales</taxon>
        <taxon>Alicyclobacillaceae</taxon>
        <taxon>Sulfoacidibacillus</taxon>
    </lineage>
</organism>
<dbReference type="AlphaFoldDB" id="A0A2U3DCT0"/>
<dbReference type="InterPro" id="IPR006683">
    <property type="entry name" value="Thioestr_dom"/>
</dbReference>
<dbReference type="CDD" id="cd03443">
    <property type="entry name" value="PaaI_thioesterase"/>
    <property type="match status" value="1"/>
</dbReference>
<feature type="domain" description="Thioesterase" evidence="1">
    <location>
        <begin position="61"/>
        <end position="144"/>
    </location>
</feature>
<name>A0A2U3DCT0_SULT2</name>
<reference evidence="2 3" key="1">
    <citation type="submission" date="2016-11" db="EMBL/GenBank/DDBJ databases">
        <title>Comparative genomics of Acidibacillus ferroxidans species.</title>
        <authorList>
            <person name="Oliveira G."/>
            <person name="Nunes G."/>
            <person name="Oliveira R."/>
            <person name="Araujo F."/>
            <person name="Salim A."/>
            <person name="Scholte L."/>
            <person name="Morais D."/>
            <person name="Nancucheo I."/>
            <person name="Johnson D.B."/>
            <person name="Grail B."/>
            <person name="Bittencourt J."/>
            <person name="Valadares R."/>
        </authorList>
    </citation>
    <scope>NUCLEOTIDE SEQUENCE [LARGE SCALE GENOMIC DNA]</scope>
    <source>
        <strain evidence="2 3">Y002</strain>
    </source>
</reference>
<gene>
    <name evidence="2" type="ORF">BM613_00250</name>
</gene>
<dbReference type="Pfam" id="PF03061">
    <property type="entry name" value="4HBT"/>
    <property type="match status" value="1"/>
</dbReference>
<dbReference type="SUPFAM" id="SSF54637">
    <property type="entry name" value="Thioesterase/thiol ester dehydrase-isomerase"/>
    <property type="match status" value="1"/>
</dbReference>
<dbReference type="InterPro" id="IPR029069">
    <property type="entry name" value="HotDog_dom_sf"/>
</dbReference>
<protein>
    <submittedName>
        <fullName evidence="2">Thioesterase</fullName>
    </submittedName>
</protein>
<evidence type="ECO:0000259" key="1">
    <source>
        <dbReference type="Pfam" id="PF03061"/>
    </source>
</evidence>
<dbReference type="OrthoDB" id="9792301at2"/>
<proteinExistence type="predicted"/>
<dbReference type="EMBL" id="MPDK01000001">
    <property type="protein sequence ID" value="PWI59078.1"/>
    <property type="molecule type" value="Genomic_DNA"/>
</dbReference>
<accession>A0A2U3DCT0</accession>
<dbReference type="Proteomes" id="UP000245380">
    <property type="component" value="Unassembled WGS sequence"/>
</dbReference>
<keyword evidence="3" id="KW-1185">Reference proteome</keyword>
<sequence length="166" mass="18158">MQHEISADHVLFVQDFYPDDFSWCYGCGRLNEHGLQLKTYWNGDETVSVYVPRPEHTAIPGFVYGGLIASLVDCHSTGSASLALYRRDGHELGDPDPVPRCVTASLKVDFVKPTPLGQPITTRGKIIEVGRKKVVVQSEVFVEGVLCARGEVVAVLAPDTMTGGRK</sequence>
<evidence type="ECO:0000313" key="3">
    <source>
        <dbReference type="Proteomes" id="UP000245380"/>
    </source>
</evidence>